<dbReference type="PANTHER" id="PTHR34388:SF1">
    <property type="entry name" value="DNA POLYMERASE III SUBUNIT DELTA"/>
    <property type="match status" value="1"/>
</dbReference>
<dbReference type="InterPro" id="IPR008921">
    <property type="entry name" value="DNA_pol3_clamp-load_cplx_C"/>
</dbReference>
<dbReference type="Pfam" id="PF21694">
    <property type="entry name" value="DNA_pol3_delta_C"/>
    <property type="match status" value="1"/>
</dbReference>
<proteinExistence type="inferred from homology"/>
<evidence type="ECO:0000256" key="1">
    <source>
        <dbReference type="ARBA" id="ARBA00012417"/>
    </source>
</evidence>
<evidence type="ECO:0000256" key="3">
    <source>
        <dbReference type="ARBA" id="ARBA00022695"/>
    </source>
</evidence>
<dbReference type="SUPFAM" id="SSF48019">
    <property type="entry name" value="post-AAA+ oligomerization domain-like"/>
    <property type="match status" value="1"/>
</dbReference>
<protein>
    <recommendedName>
        <fullName evidence="1">DNA-directed DNA polymerase</fullName>
        <ecNumber evidence="1">2.7.7.7</ecNumber>
    </recommendedName>
</protein>
<dbReference type="GO" id="GO:0006261">
    <property type="term" value="P:DNA-templated DNA replication"/>
    <property type="evidence" value="ECO:0007669"/>
    <property type="project" value="TreeGrafter"/>
</dbReference>
<dbReference type="AlphaFoldDB" id="A0A7K0K1C3"/>
<comment type="caution">
    <text evidence="10">The sequence shown here is derived from an EMBL/GenBank/DDBJ whole genome shotgun (WGS) entry which is preliminary data.</text>
</comment>
<evidence type="ECO:0000256" key="6">
    <source>
        <dbReference type="ARBA" id="ARBA00034754"/>
    </source>
</evidence>
<dbReference type="Gene3D" id="1.20.272.10">
    <property type="match status" value="1"/>
</dbReference>
<feature type="compositionally biased region" description="Low complexity" evidence="8">
    <location>
        <begin position="129"/>
        <end position="176"/>
    </location>
</feature>
<keyword evidence="4" id="KW-0235">DNA replication</keyword>
<dbReference type="PANTHER" id="PTHR34388">
    <property type="entry name" value="DNA POLYMERASE III SUBUNIT DELTA"/>
    <property type="match status" value="1"/>
</dbReference>
<organism evidence="10 11">
    <name type="scientific">Mobiluncus porci</name>
    <dbReference type="NCBI Taxonomy" id="2652278"/>
    <lineage>
        <taxon>Bacteria</taxon>
        <taxon>Bacillati</taxon>
        <taxon>Actinomycetota</taxon>
        <taxon>Actinomycetes</taxon>
        <taxon>Actinomycetales</taxon>
        <taxon>Actinomycetaceae</taxon>
        <taxon>Mobiluncus</taxon>
    </lineage>
</organism>
<feature type="region of interest" description="Disordered" evidence="8">
    <location>
        <begin position="122"/>
        <end position="176"/>
    </location>
</feature>
<dbReference type="Proteomes" id="UP000442535">
    <property type="component" value="Unassembled WGS sequence"/>
</dbReference>
<evidence type="ECO:0000256" key="2">
    <source>
        <dbReference type="ARBA" id="ARBA00022679"/>
    </source>
</evidence>
<dbReference type="EC" id="2.7.7.7" evidence="1"/>
<keyword evidence="5" id="KW-0239">DNA-directed DNA polymerase</keyword>
<keyword evidence="2" id="KW-0808">Transferase</keyword>
<keyword evidence="11" id="KW-1185">Reference proteome</keyword>
<accession>A0A7K0K1C3</accession>
<evidence type="ECO:0000256" key="7">
    <source>
        <dbReference type="ARBA" id="ARBA00049244"/>
    </source>
</evidence>
<dbReference type="InterPro" id="IPR048466">
    <property type="entry name" value="DNA_pol3_delta-like_C"/>
</dbReference>
<evidence type="ECO:0000313" key="11">
    <source>
        <dbReference type="Proteomes" id="UP000442535"/>
    </source>
</evidence>
<evidence type="ECO:0000256" key="5">
    <source>
        <dbReference type="ARBA" id="ARBA00022932"/>
    </source>
</evidence>
<comment type="catalytic activity">
    <reaction evidence="7">
        <text>DNA(n) + a 2'-deoxyribonucleoside 5'-triphosphate = DNA(n+1) + diphosphate</text>
        <dbReference type="Rhea" id="RHEA:22508"/>
        <dbReference type="Rhea" id="RHEA-COMP:17339"/>
        <dbReference type="Rhea" id="RHEA-COMP:17340"/>
        <dbReference type="ChEBI" id="CHEBI:33019"/>
        <dbReference type="ChEBI" id="CHEBI:61560"/>
        <dbReference type="ChEBI" id="CHEBI:173112"/>
        <dbReference type="EC" id="2.7.7.7"/>
    </reaction>
</comment>
<comment type="similarity">
    <text evidence="6">Belongs to the DNA polymerase HolA subunit family.</text>
</comment>
<dbReference type="GO" id="GO:0003887">
    <property type="term" value="F:DNA-directed DNA polymerase activity"/>
    <property type="evidence" value="ECO:0007669"/>
    <property type="project" value="UniProtKB-KW"/>
</dbReference>
<name>A0A7K0K1C3_9ACTO</name>
<evidence type="ECO:0000256" key="4">
    <source>
        <dbReference type="ARBA" id="ARBA00022705"/>
    </source>
</evidence>
<gene>
    <name evidence="10" type="ORF">FYJ63_03085</name>
</gene>
<feature type="domain" description="DNA polymerase III delta subunit-like C-terminal" evidence="9">
    <location>
        <begin position="262"/>
        <end position="381"/>
    </location>
</feature>
<dbReference type="EMBL" id="VUMY01000004">
    <property type="protein sequence ID" value="MST49234.1"/>
    <property type="molecule type" value="Genomic_DNA"/>
</dbReference>
<dbReference type="NCBIfam" id="TIGR01128">
    <property type="entry name" value="holA"/>
    <property type="match status" value="1"/>
</dbReference>
<evidence type="ECO:0000256" key="8">
    <source>
        <dbReference type="SAM" id="MobiDB-lite"/>
    </source>
</evidence>
<sequence length="395" mass="40552">MVLLLGRQEVFVRRALDSLKAQALASGAGDFGPPEVTEISAGEYVAGALAQYLSPSLFGGAPLVIARGLEDANAGLLDDLVTYVTGLRDGAEPQAHLILTHAGGVRGKKVLDLVKQLAAGESAQGGRSAGDSAKAGSASSAKAGSASSAKAGSASSAKAGSASSAKASGKDSSASKQPLAGIYSCDDLKKREDKEKFLASEAARLKRPIDPAAATALVDALGEEFTELVSVADQLLETAGDLDKPLDEGAVKAYLRGRVETTGFDIADAAVAGNVGDALAKLRHARAVGVEPVAIVAAVGMKLRQLLQLAAPPPAPLVVGEGLLAEVKPMPSWMANKIRPALRYWDDARLGAALQAVSKADEQVKGASRDPDYALEAMVLEICRRASAGRRQNAR</sequence>
<evidence type="ECO:0000313" key="10">
    <source>
        <dbReference type="EMBL" id="MST49234.1"/>
    </source>
</evidence>
<keyword evidence="3" id="KW-0548">Nucleotidyltransferase</keyword>
<reference evidence="10 11" key="1">
    <citation type="submission" date="2019-08" db="EMBL/GenBank/DDBJ databases">
        <title>In-depth cultivation of the pig gut microbiome towards novel bacterial diversity and tailored functional studies.</title>
        <authorList>
            <person name="Wylensek D."/>
            <person name="Hitch T.C.A."/>
            <person name="Clavel T."/>
        </authorList>
    </citation>
    <scope>NUCLEOTIDE SEQUENCE [LARGE SCALE GENOMIC DNA]</scope>
    <source>
        <strain evidence="10 11">RF-GAM-744-WT-7</strain>
    </source>
</reference>
<dbReference type="GO" id="GO:0003677">
    <property type="term" value="F:DNA binding"/>
    <property type="evidence" value="ECO:0007669"/>
    <property type="project" value="InterPro"/>
</dbReference>
<dbReference type="InterPro" id="IPR005790">
    <property type="entry name" value="DNA_polIII_delta"/>
</dbReference>
<evidence type="ECO:0000259" key="9">
    <source>
        <dbReference type="Pfam" id="PF21694"/>
    </source>
</evidence>
<dbReference type="GO" id="GO:0009360">
    <property type="term" value="C:DNA polymerase III complex"/>
    <property type="evidence" value="ECO:0007669"/>
    <property type="project" value="TreeGrafter"/>
</dbReference>